<dbReference type="InterPro" id="IPR000715">
    <property type="entry name" value="Glycosyl_transferase_4"/>
</dbReference>
<evidence type="ECO:0000256" key="4">
    <source>
        <dbReference type="ARBA" id="ARBA00022692"/>
    </source>
</evidence>
<feature type="binding site" evidence="9">
    <location>
        <position position="165"/>
    </location>
    <ligand>
        <name>Mg(2+)</name>
        <dbReference type="ChEBI" id="CHEBI:18420"/>
    </ligand>
</feature>
<comment type="subcellular location">
    <subcellularLocation>
        <location evidence="7">Cell membrane</location>
        <topology evidence="7">Multi-pass membrane protein</topology>
    </subcellularLocation>
    <subcellularLocation>
        <location evidence="1">Membrane</location>
        <topology evidence="1">Multi-pass membrane protein</topology>
    </subcellularLocation>
</comment>
<evidence type="ECO:0000256" key="3">
    <source>
        <dbReference type="ARBA" id="ARBA00022679"/>
    </source>
</evidence>
<feature type="transmembrane region" description="Helical" evidence="7">
    <location>
        <begin position="173"/>
        <end position="191"/>
    </location>
</feature>
<evidence type="ECO:0000313" key="11">
    <source>
        <dbReference type="Proteomes" id="UP000665020"/>
    </source>
</evidence>
<feature type="transmembrane region" description="Helical" evidence="7">
    <location>
        <begin position="221"/>
        <end position="240"/>
    </location>
</feature>
<dbReference type="InterPro" id="IPR018480">
    <property type="entry name" value="PNAcMuramoyl-5peptid_Trfase_CS"/>
</dbReference>
<dbReference type="GO" id="GO:0008360">
    <property type="term" value="P:regulation of cell shape"/>
    <property type="evidence" value="ECO:0007669"/>
    <property type="project" value="UniProtKB-KW"/>
</dbReference>
<dbReference type="GO" id="GO:0051301">
    <property type="term" value="P:cell division"/>
    <property type="evidence" value="ECO:0007669"/>
    <property type="project" value="UniProtKB-KW"/>
</dbReference>
<dbReference type="NCBIfam" id="TIGR00445">
    <property type="entry name" value="mraY"/>
    <property type="match status" value="1"/>
</dbReference>
<comment type="catalytic activity">
    <reaction evidence="7">
        <text>UDP-N-acetyl-alpha-D-muramoyl-L-alanyl-gamma-D-glutamyl-meso-2,6-diaminopimeloyl-D-alanyl-D-alanine + di-trans,octa-cis-undecaprenyl phosphate = di-trans,octa-cis-undecaprenyl diphospho-N-acetyl-alpha-D-muramoyl-L-alanyl-D-glutamyl-meso-2,6-diaminopimeloyl-D-alanyl-D-alanine + UMP</text>
        <dbReference type="Rhea" id="RHEA:28386"/>
        <dbReference type="ChEBI" id="CHEBI:57865"/>
        <dbReference type="ChEBI" id="CHEBI:60392"/>
        <dbReference type="ChEBI" id="CHEBI:61386"/>
        <dbReference type="ChEBI" id="CHEBI:61387"/>
        <dbReference type="EC" id="2.7.8.13"/>
    </reaction>
</comment>
<feature type="transmembrane region" description="Helical" evidence="7">
    <location>
        <begin position="197"/>
        <end position="214"/>
    </location>
</feature>
<feature type="transmembrane region" description="Helical" evidence="7">
    <location>
        <begin position="110"/>
        <end position="127"/>
    </location>
</feature>
<organism evidence="10 11">
    <name type="scientific">Iocasia fonsfrigidae</name>
    <dbReference type="NCBI Taxonomy" id="2682810"/>
    <lineage>
        <taxon>Bacteria</taxon>
        <taxon>Bacillati</taxon>
        <taxon>Bacillota</taxon>
        <taxon>Clostridia</taxon>
        <taxon>Halanaerobiales</taxon>
        <taxon>Halanaerobiaceae</taxon>
        <taxon>Iocasia</taxon>
    </lineage>
</organism>
<keyword evidence="7" id="KW-0132">Cell division</keyword>
<feature type="transmembrane region" description="Helical" evidence="7">
    <location>
        <begin position="73"/>
        <end position="90"/>
    </location>
</feature>
<keyword evidence="5 7" id="KW-1133">Transmembrane helix</keyword>
<keyword evidence="7" id="KW-1003">Cell membrane</keyword>
<keyword evidence="6 7" id="KW-0472">Membrane</keyword>
<dbReference type="HAMAP" id="MF_00038">
    <property type="entry name" value="MraY"/>
    <property type="match status" value="1"/>
</dbReference>
<comment type="function">
    <text evidence="7">Catalyzes the initial step of the lipid cycle reactions in the biosynthesis of the cell wall peptidoglycan: transfers peptidoglycan precursor phospho-MurNAc-pentapeptide from UDP-MurNAc-pentapeptide onto the lipid carrier undecaprenyl phosphate, yielding undecaprenyl-pyrophosphoryl-MurNAc-pentapeptide, known as lipid I.</text>
</comment>
<evidence type="ECO:0000256" key="5">
    <source>
        <dbReference type="ARBA" id="ARBA00022989"/>
    </source>
</evidence>
<dbReference type="EC" id="2.7.8.13" evidence="7 8"/>
<dbReference type="GO" id="GO:0009252">
    <property type="term" value="P:peptidoglycan biosynthetic process"/>
    <property type="evidence" value="ECO:0007669"/>
    <property type="project" value="UniProtKB-UniRule"/>
</dbReference>
<evidence type="ECO:0000313" key="10">
    <source>
        <dbReference type="EMBL" id="QTL98039.1"/>
    </source>
</evidence>
<keyword evidence="7" id="KW-0133">Cell shape</keyword>
<keyword evidence="7" id="KW-0961">Cell wall biogenesis/degradation</keyword>
<dbReference type="PROSITE" id="PS01348">
    <property type="entry name" value="MRAY_2"/>
    <property type="match status" value="1"/>
</dbReference>
<dbReference type="PANTHER" id="PTHR22926">
    <property type="entry name" value="PHOSPHO-N-ACETYLMURAMOYL-PENTAPEPTIDE-TRANSFERASE"/>
    <property type="match status" value="1"/>
</dbReference>
<dbReference type="Pfam" id="PF00953">
    <property type="entry name" value="Glycos_transf_4"/>
    <property type="match status" value="1"/>
</dbReference>
<evidence type="ECO:0000256" key="6">
    <source>
        <dbReference type="ARBA" id="ARBA00023136"/>
    </source>
</evidence>
<comment type="cofactor">
    <cofactor evidence="7 9">
        <name>Mg(2+)</name>
        <dbReference type="ChEBI" id="CHEBI:18420"/>
    </cofactor>
</comment>
<protein>
    <recommendedName>
        <fullName evidence="7 8">Phospho-N-acetylmuramoyl-pentapeptide-transferase</fullName>
        <ecNumber evidence="7 8">2.7.8.13</ecNumber>
    </recommendedName>
    <alternativeName>
        <fullName evidence="7">UDP-MurNAc-pentapeptide phosphotransferase</fullName>
    </alternativeName>
</protein>
<dbReference type="GO" id="GO:0008963">
    <property type="term" value="F:phospho-N-acetylmuramoyl-pentapeptide-transferase activity"/>
    <property type="evidence" value="ECO:0007669"/>
    <property type="project" value="UniProtKB-UniRule"/>
</dbReference>
<dbReference type="GO" id="GO:0071555">
    <property type="term" value="P:cell wall organization"/>
    <property type="evidence" value="ECO:0007669"/>
    <property type="project" value="UniProtKB-KW"/>
</dbReference>
<dbReference type="EMBL" id="CP046640">
    <property type="protein sequence ID" value="QTL98039.1"/>
    <property type="molecule type" value="Genomic_DNA"/>
</dbReference>
<sequence length="319" mass="34775">MRYYLAVIFPFFILLLLGPTLIRVLEFLNYGQQIRDEGPKSHLKKKGIPTMGGILIILAILITALLILDLSSYIIWALIITIGMGLLGFLDDIIKIRSRRSLGLKAREKLIGQVLFALLLAVYVYLYTDLGTFVILPIKGGYINLGYWFFPFVIFTVVGTANGVNLTDGLDGLASGVTLIVVSSLAVLISALGYGQLTLFALIVAGACLGFIWYNSYPAQVFMGDVGSLALGGAVASLAVLSQTELFLLIIGGIYVVETLSVMIQVSYFRCTGGARLFKMSPLHHHYELAGLAESKVVARFWILALIFALMGLASFYVI</sequence>
<feature type="transmembrane region" description="Helical" evidence="7">
    <location>
        <begin position="48"/>
        <end position="67"/>
    </location>
</feature>
<evidence type="ECO:0000256" key="1">
    <source>
        <dbReference type="ARBA" id="ARBA00004141"/>
    </source>
</evidence>
<dbReference type="GO" id="GO:0046872">
    <property type="term" value="F:metal ion binding"/>
    <property type="evidence" value="ECO:0007669"/>
    <property type="project" value="UniProtKB-KW"/>
</dbReference>
<dbReference type="PANTHER" id="PTHR22926:SF5">
    <property type="entry name" value="PHOSPHO-N-ACETYLMURAMOYL-PENTAPEPTIDE-TRANSFERASE HOMOLOG"/>
    <property type="match status" value="1"/>
</dbReference>
<feature type="transmembrane region" description="Helical" evidence="7">
    <location>
        <begin position="6"/>
        <end position="28"/>
    </location>
</feature>
<feature type="transmembrane region" description="Helical" evidence="7">
    <location>
        <begin position="297"/>
        <end position="318"/>
    </location>
</feature>
<reference evidence="10" key="1">
    <citation type="submission" date="2019-12" db="EMBL/GenBank/DDBJ databases">
        <authorList>
            <person name="zhang j."/>
            <person name="sun C.M."/>
        </authorList>
    </citation>
    <scope>NUCLEOTIDE SEQUENCE</scope>
    <source>
        <strain evidence="10">NS-1</strain>
    </source>
</reference>
<feature type="binding site" evidence="9">
    <location>
        <position position="225"/>
    </location>
    <ligand>
        <name>Mg(2+)</name>
        <dbReference type="ChEBI" id="CHEBI:18420"/>
    </ligand>
</feature>
<dbReference type="GO" id="GO:0005886">
    <property type="term" value="C:plasma membrane"/>
    <property type="evidence" value="ECO:0007669"/>
    <property type="project" value="UniProtKB-SubCell"/>
</dbReference>
<dbReference type="KEGG" id="ifn:GM661_08655"/>
<gene>
    <name evidence="7" type="primary">mraY</name>
    <name evidence="10" type="ORF">GM661_08655</name>
</gene>
<dbReference type="Pfam" id="PF10555">
    <property type="entry name" value="MraY_sig1"/>
    <property type="match status" value="1"/>
</dbReference>
<keyword evidence="7 9" id="KW-0460">Magnesium</keyword>
<keyword evidence="4 7" id="KW-0812">Transmembrane</keyword>
<name>A0A8A7KEZ1_9FIRM</name>
<keyword evidence="7 9" id="KW-0479">Metal-binding</keyword>
<comment type="pathway">
    <text evidence="7">Cell wall biogenesis; peptidoglycan biosynthesis.</text>
</comment>
<keyword evidence="3 7" id="KW-0808">Transferase</keyword>
<keyword evidence="11" id="KW-1185">Reference proteome</keyword>
<proteinExistence type="inferred from homology"/>
<evidence type="ECO:0000256" key="8">
    <source>
        <dbReference type="NCBIfam" id="TIGR00445"/>
    </source>
</evidence>
<comment type="similarity">
    <text evidence="2 7">Belongs to the glycosyltransferase 4 family. MraY subfamily.</text>
</comment>
<evidence type="ECO:0000256" key="9">
    <source>
        <dbReference type="PIRSR" id="PIRSR600715-1"/>
    </source>
</evidence>
<dbReference type="CDD" id="cd06852">
    <property type="entry name" value="GT_MraY"/>
    <property type="match status" value="1"/>
</dbReference>
<accession>A0A8A7KEZ1</accession>
<dbReference type="PROSITE" id="PS01347">
    <property type="entry name" value="MRAY_1"/>
    <property type="match status" value="1"/>
</dbReference>
<evidence type="ECO:0000256" key="2">
    <source>
        <dbReference type="ARBA" id="ARBA00005583"/>
    </source>
</evidence>
<dbReference type="AlphaFoldDB" id="A0A8A7KEZ1"/>
<dbReference type="RefSeq" id="WP_230869629.1">
    <property type="nucleotide sequence ID" value="NZ_CP046640.1"/>
</dbReference>
<feature type="transmembrane region" description="Helical" evidence="7">
    <location>
        <begin position="246"/>
        <end position="269"/>
    </location>
</feature>
<evidence type="ECO:0000256" key="7">
    <source>
        <dbReference type="HAMAP-Rule" id="MF_00038"/>
    </source>
</evidence>
<dbReference type="UniPathway" id="UPA00219"/>
<feature type="transmembrane region" description="Helical" evidence="7">
    <location>
        <begin position="147"/>
        <end position="166"/>
    </location>
</feature>
<dbReference type="InterPro" id="IPR003524">
    <property type="entry name" value="PNAcMuramoyl-5peptid_Trfase"/>
</dbReference>
<keyword evidence="7" id="KW-0573">Peptidoglycan synthesis</keyword>
<dbReference type="Proteomes" id="UP000665020">
    <property type="component" value="Chromosome"/>
</dbReference>
<keyword evidence="7" id="KW-0131">Cell cycle</keyword>